<evidence type="ECO:0000256" key="3">
    <source>
        <dbReference type="SAM" id="Phobius"/>
    </source>
</evidence>
<dbReference type="PANTHER" id="PTHR13384">
    <property type="entry name" value="G PATCH DOMAIN-CONTAINING PROTEIN 1"/>
    <property type="match status" value="1"/>
</dbReference>
<feature type="compositionally biased region" description="Acidic residues" evidence="2">
    <location>
        <begin position="210"/>
        <end position="219"/>
    </location>
</feature>
<protein>
    <submittedName>
        <fullName evidence="5">EOG090X013U</fullName>
    </submittedName>
</protein>
<name>A0A4Y7NLJ5_9CRUS</name>
<dbReference type="EMBL" id="LR024453">
    <property type="protein sequence ID" value="SVE94072.1"/>
    <property type="molecule type" value="mRNA"/>
</dbReference>
<evidence type="ECO:0000256" key="1">
    <source>
        <dbReference type="ARBA" id="ARBA00008600"/>
    </source>
</evidence>
<keyword evidence="3" id="KW-0812">Transmembrane</keyword>
<reference evidence="5" key="1">
    <citation type="submission" date="2018-08" db="EMBL/GenBank/DDBJ databases">
        <authorList>
            <person name="Cornetti L."/>
        </authorList>
    </citation>
    <scope>NUCLEOTIDE SEQUENCE</scope>
    <source>
        <strain evidence="5">OM-SAIQ-clone2</strain>
    </source>
</reference>
<feature type="region of interest" description="Disordered" evidence="2">
    <location>
        <begin position="683"/>
        <end position="711"/>
    </location>
</feature>
<feature type="region of interest" description="Disordered" evidence="2">
    <location>
        <begin position="727"/>
        <end position="779"/>
    </location>
</feature>
<evidence type="ECO:0000313" key="5">
    <source>
        <dbReference type="EMBL" id="SVE94072.1"/>
    </source>
</evidence>
<keyword evidence="3" id="KW-0472">Membrane</keyword>
<feature type="region of interest" description="Disordered" evidence="2">
    <location>
        <begin position="72"/>
        <end position="94"/>
    </location>
</feature>
<gene>
    <name evidence="5" type="primary">EOG090X013U</name>
</gene>
<feature type="compositionally biased region" description="Basic and acidic residues" evidence="2">
    <location>
        <begin position="72"/>
        <end position="91"/>
    </location>
</feature>
<dbReference type="GO" id="GO:0003723">
    <property type="term" value="F:RNA binding"/>
    <property type="evidence" value="ECO:0007669"/>
    <property type="project" value="TreeGrafter"/>
</dbReference>
<feature type="region of interest" description="Disordered" evidence="2">
    <location>
        <begin position="807"/>
        <end position="833"/>
    </location>
</feature>
<feature type="transmembrane region" description="Helical" evidence="3">
    <location>
        <begin position="894"/>
        <end position="913"/>
    </location>
</feature>
<feature type="region of interest" description="Disordered" evidence="2">
    <location>
        <begin position="1"/>
        <end position="23"/>
    </location>
</feature>
<dbReference type="PANTHER" id="PTHR13384:SF19">
    <property type="entry name" value="G PATCH DOMAIN-CONTAINING PROTEIN 1"/>
    <property type="match status" value="1"/>
</dbReference>
<evidence type="ECO:0000259" key="4">
    <source>
        <dbReference type="PROSITE" id="PS50174"/>
    </source>
</evidence>
<feature type="compositionally biased region" description="Basic and acidic residues" evidence="2">
    <location>
        <begin position="738"/>
        <end position="760"/>
    </location>
</feature>
<accession>A0A4Y7NLJ5</accession>
<feature type="compositionally biased region" description="Basic residues" evidence="2">
    <location>
        <begin position="814"/>
        <end position="831"/>
    </location>
</feature>
<keyword evidence="3" id="KW-1133">Transmembrane helix</keyword>
<dbReference type="Pfam" id="PF26093">
    <property type="entry name" value="HTH_TGH"/>
    <property type="match status" value="1"/>
</dbReference>
<dbReference type="Pfam" id="PF07713">
    <property type="entry name" value="DUF1604"/>
    <property type="match status" value="1"/>
</dbReference>
<feature type="domain" description="G-patch" evidence="4">
    <location>
        <begin position="148"/>
        <end position="170"/>
    </location>
</feature>
<proteinExistence type="evidence at transcript level"/>
<sequence length="987" mass="110517">MDSRKKEPEDYVTYGDPLPPLEEDDIAAKKPVRIEDQEVRDENGRRRFHGAFTGGFSAGYYNTVDTKEGWRPAEFKSSRGDRQKKEQKPEDFMDQEDLGAFGIAPQVLRARDDFGEGHVSRKRVRQVFAPTGAIPGMPALHNLLHPVKETIGIKLLRSMGWKPNQGVGERMTKKAKKARRKKYEKERVYGCVLPPDSKGGEKKPSSDGEATSDDDDDEQLYAPDDVPAFVVKPKTNKFGLGYSGLLPQSSIAAAGPKSGFVLFEPTLKLTDRKKKLQIAGQAFGVGAFEDEDEDIYGKDDMSQYDFELGGDKSKKKTSKMLALPCSDLLDGFVRATRKEPVPKRYPPPVIPKDFVPIHRSETSRFDVKPLTEADIKGLGRHDLNANQRAAILNEVLDMPPETPQESVPATPVKLTPEEVVAQALAQIRKNIAAQQEKSAPKPVQPASAAVVDPDKEAKVAKLKAFIESSRTVSTFQPFARDMEKQYRFEAYCILSKNKRLEEFQYLQPDNMTAWEREREEVEFDRSLTLYRPLTATMQNRFTSGGHVEENIQGGLVAQIESFLPQDIPQPKKEPVEKDPAKRAARRKQFGPLTRKQIQWKPDRLLCIRFNVPNPFPNPGDAQDSSKFSAKGCGAKFSIFDVLHAGPQVAASFISTGYENVTPGPVQGPTNKVQELEWDKAAKGELEEKAEPDVIPEAGPSEESKEELEEDVPYQRPPMDLFKSIFADSESEEEEEEVVEIKQEPQEKPVLSVDKRTERPKSPVVEEMDEDTYGPRLPVSGNTAIKVTSVSLVTNQETGISQDEWVERDKVDKKKKEKKNKKSKKKKDKKDKKTYAAAGDNLAPTNHCAYYQNINANFILIITYDILISGGMAHWSSALEVKSDALLIVQSTKPYLFITILTTFITIVNAVLVAKRVRIDVPDASEVACLLQGTAMDTTTDWTPERFDLRSFRSVRFASNIGTVRNQGEGSNNSYNVPKLHLVKQIQI</sequence>
<dbReference type="GO" id="GO:0006397">
    <property type="term" value="P:mRNA processing"/>
    <property type="evidence" value="ECO:0007669"/>
    <property type="project" value="InterPro"/>
</dbReference>
<dbReference type="InterPro" id="IPR000467">
    <property type="entry name" value="G_patch_dom"/>
</dbReference>
<feature type="compositionally biased region" description="Acidic residues" evidence="2">
    <location>
        <begin position="728"/>
        <end position="737"/>
    </location>
</feature>
<dbReference type="PROSITE" id="PS50174">
    <property type="entry name" value="G_PATCH"/>
    <property type="match status" value="1"/>
</dbReference>
<feature type="region of interest" description="Disordered" evidence="2">
    <location>
        <begin position="191"/>
        <end position="226"/>
    </location>
</feature>
<evidence type="ECO:0000256" key="2">
    <source>
        <dbReference type="SAM" id="MobiDB-lite"/>
    </source>
</evidence>
<dbReference type="AlphaFoldDB" id="A0A4Y7NLJ5"/>
<dbReference type="GO" id="GO:0005634">
    <property type="term" value="C:nucleus"/>
    <property type="evidence" value="ECO:0007669"/>
    <property type="project" value="TreeGrafter"/>
</dbReference>
<dbReference type="InterPro" id="IPR011666">
    <property type="entry name" value="DUF1604"/>
</dbReference>
<organism evidence="5">
    <name type="scientific">Simocephalus serrulatus</name>
    <dbReference type="NCBI Taxonomy" id="117539"/>
    <lineage>
        <taxon>Eukaryota</taxon>
        <taxon>Metazoa</taxon>
        <taxon>Ecdysozoa</taxon>
        <taxon>Arthropoda</taxon>
        <taxon>Crustacea</taxon>
        <taxon>Branchiopoda</taxon>
        <taxon>Diplostraca</taxon>
        <taxon>Cladocera</taxon>
        <taxon>Anomopoda</taxon>
        <taxon>Daphniidae</taxon>
        <taxon>Simocephalus</taxon>
    </lineage>
</organism>
<dbReference type="Pfam" id="PF01585">
    <property type="entry name" value="G-patch"/>
    <property type="match status" value="1"/>
</dbReference>
<comment type="similarity">
    <text evidence="1">Belongs to the GPATCH1 family.</text>
</comment>